<dbReference type="Gene3D" id="2.40.420.20">
    <property type="match status" value="1"/>
</dbReference>
<name>A0A923EBN5_CLOTT</name>
<evidence type="ECO:0000313" key="7">
    <source>
        <dbReference type="Proteomes" id="UP000563151"/>
    </source>
</evidence>
<dbReference type="PANTHER" id="PTHR32347">
    <property type="entry name" value="EFFLUX SYSTEM COMPONENT YKNX-RELATED"/>
    <property type="match status" value="1"/>
</dbReference>
<dbReference type="InterPro" id="IPR058627">
    <property type="entry name" value="MdtA-like_C"/>
</dbReference>
<reference evidence="6 7" key="1">
    <citation type="submission" date="2020-04" db="EMBL/GenBank/DDBJ databases">
        <title>Genomic insights into acetone-butanol-ethanol (ABE) fermentation by sequencing solventogenic clostridia strains.</title>
        <authorList>
            <person name="Brown S."/>
        </authorList>
    </citation>
    <scope>NUCLEOTIDE SEQUENCE [LARGE SCALE GENOMIC DNA]</scope>
    <source>
        <strain evidence="6 7">DJ011</strain>
    </source>
</reference>
<evidence type="ECO:0000256" key="2">
    <source>
        <dbReference type="ARBA" id="ARBA00023054"/>
    </source>
</evidence>
<keyword evidence="2 3" id="KW-0175">Coiled coil</keyword>
<dbReference type="PANTHER" id="PTHR32347:SF14">
    <property type="entry name" value="EFFLUX SYSTEM COMPONENT YKNX-RELATED"/>
    <property type="match status" value="1"/>
</dbReference>
<dbReference type="GO" id="GO:0030313">
    <property type="term" value="C:cell envelope"/>
    <property type="evidence" value="ECO:0007669"/>
    <property type="project" value="UniProtKB-SubCell"/>
</dbReference>
<dbReference type="EMBL" id="JAAZWO010000051">
    <property type="protein sequence ID" value="MBC2400138.1"/>
    <property type="molecule type" value="Genomic_DNA"/>
</dbReference>
<evidence type="ECO:0000313" key="6">
    <source>
        <dbReference type="EMBL" id="MBC2400138.1"/>
    </source>
</evidence>
<evidence type="ECO:0000256" key="1">
    <source>
        <dbReference type="ARBA" id="ARBA00004196"/>
    </source>
</evidence>
<dbReference type="InterPro" id="IPR011053">
    <property type="entry name" value="Single_hybrid_motif"/>
</dbReference>
<accession>A0A923EBN5</accession>
<feature type="coiled-coil region" evidence="3">
    <location>
        <begin position="103"/>
        <end position="225"/>
    </location>
</feature>
<feature type="domain" description="Multidrug resistance protein MdtA-like C-terminal permuted SH3" evidence="5">
    <location>
        <begin position="352"/>
        <end position="414"/>
    </location>
</feature>
<evidence type="ECO:0000256" key="3">
    <source>
        <dbReference type="SAM" id="Coils"/>
    </source>
</evidence>
<gene>
    <name evidence="6" type="ORF">HGG79_20635</name>
</gene>
<keyword evidence="4" id="KW-0472">Membrane</keyword>
<dbReference type="Gene3D" id="2.40.30.170">
    <property type="match status" value="1"/>
</dbReference>
<dbReference type="Gene3D" id="2.40.50.100">
    <property type="match status" value="1"/>
</dbReference>
<evidence type="ECO:0000259" key="5">
    <source>
        <dbReference type="Pfam" id="PF25967"/>
    </source>
</evidence>
<protein>
    <submittedName>
        <fullName evidence="6">HlyD family efflux transporter periplasmic adaptor subunit</fullName>
    </submittedName>
</protein>
<keyword evidence="4" id="KW-0812">Transmembrane</keyword>
<dbReference type="SUPFAM" id="SSF51230">
    <property type="entry name" value="Single hybrid motif"/>
    <property type="match status" value="1"/>
</dbReference>
<organism evidence="6 7">
    <name type="scientific">Clostridium tetanomorphum</name>
    <dbReference type="NCBI Taxonomy" id="1553"/>
    <lineage>
        <taxon>Bacteria</taxon>
        <taxon>Bacillati</taxon>
        <taxon>Bacillota</taxon>
        <taxon>Clostridia</taxon>
        <taxon>Eubacteriales</taxon>
        <taxon>Clostridiaceae</taxon>
        <taxon>Clostridium</taxon>
    </lineage>
</organism>
<dbReference type="InterPro" id="IPR050465">
    <property type="entry name" value="UPF0194_transport"/>
</dbReference>
<feature type="transmembrane region" description="Helical" evidence="4">
    <location>
        <begin position="21"/>
        <end position="42"/>
    </location>
</feature>
<dbReference type="Pfam" id="PF25967">
    <property type="entry name" value="RND-MFP_C"/>
    <property type="match status" value="1"/>
</dbReference>
<keyword evidence="4" id="KW-1133">Transmembrane helix</keyword>
<dbReference type="Proteomes" id="UP000563151">
    <property type="component" value="Unassembled WGS sequence"/>
</dbReference>
<dbReference type="AlphaFoldDB" id="A0A923EBN5"/>
<sequence length="432" mass="48645">MECVKEDNQINRKKKIKKLTINFFVIMAALTFFSNTINNFFLPKVTVESPVSGSISKEINSLGVIEARESAKLYGESGKIVEEVNVKIRDKVTKGKILIRLKKEDFKSKLEEENIKYNQYNLELEKLKNEGIYKENNLKRKVEETKEKMNSEIKNLDKTSKLVKEGYEAQVSLDKQVLVLSDAKRAYEQALDDYNNALNEQRNSIKKVKYDIQMEKNEINKINKDMNISSDIIAPCDGVISELNVEKGQTVDGSKPIIIINNSSKGFQFRMSVDNANLKYIAKGDKINITMKSTEDKNLEGTIREIVNSPITKEGKKDDSKKDLLIDINMKNLIGGEEGDGFISKKISSSTMVIPNSAVNTDMDGSKFVFVLKEKNGVLGNQYSLKKFKISIGESDNANTAIRNGITQDDKVVIKVEDDKAVSDGSYVTIKN</sequence>
<comment type="subcellular location">
    <subcellularLocation>
        <location evidence="1">Cell envelope</location>
    </subcellularLocation>
</comment>
<comment type="caution">
    <text evidence="6">The sequence shown here is derived from an EMBL/GenBank/DDBJ whole genome shotgun (WGS) entry which is preliminary data.</text>
</comment>
<dbReference type="RefSeq" id="WP_173679873.1">
    <property type="nucleotide sequence ID" value="NZ_JAAZWO010000051.1"/>
</dbReference>
<keyword evidence="7" id="KW-1185">Reference proteome</keyword>
<proteinExistence type="predicted"/>
<evidence type="ECO:0000256" key="4">
    <source>
        <dbReference type="SAM" id="Phobius"/>
    </source>
</evidence>